<dbReference type="Pfam" id="PF04542">
    <property type="entry name" value="Sigma70_r2"/>
    <property type="match status" value="1"/>
</dbReference>
<dbReference type="Gene3D" id="1.10.10.10">
    <property type="entry name" value="Winged helix-like DNA-binding domain superfamily/Winged helix DNA-binding domain"/>
    <property type="match status" value="1"/>
</dbReference>
<protein>
    <submittedName>
        <fullName evidence="8">RNA polymerase, sigma subunit, ECF family</fullName>
    </submittedName>
</protein>
<dbReference type="InterPro" id="IPR046531">
    <property type="entry name" value="DUF6596"/>
</dbReference>
<feature type="domain" description="RNA polymerase sigma factor 70 region 4 type 2" evidence="6">
    <location>
        <begin position="110"/>
        <end position="161"/>
    </location>
</feature>
<dbReference type="InterPro" id="IPR013249">
    <property type="entry name" value="RNA_pol_sigma70_r4_t2"/>
</dbReference>
<sequence>MTVVSLSEIERVFRAEYGRAVAVLTRVFGSIDIAEDAVQEAFTAATHRWPSNGLPPSPAGWIITTARNRAIDHLRREASRDDRHAQAALIHARDEPIEEGPVRDERLRLIFTCCHPALGRPAQVALTLRLLGGLTTAEIARAFLVPEPTMAQRLVRAKSKIRDANIPYRVPREAELPDRLRAVLAVVYLIFNEGYTASSGERLIREDLCAEAVRLGRLLAELMPDEPEVMGLLALMLLTESRRGARTTGDGALVRLADQDRGRWDRDLIHEGQAIVRRCLRHDRPGPYQIQAAINAVHSDAPTAGATDWTQIVRLYDLLLAEDPNPIVALHRAVAVAEVDGLEAALALVDSLDLDPYHLLHAVRGELLHRLGRDEEAAAAYEAALERTANAAERDHLRRVLRSLGKR</sequence>
<feature type="domain" description="DUF6596" evidence="7">
    <location>
        <begin position="179"/>
        <end position="279"/>
    </location>
</feature>
<evidence type="ECO:0000256" key="3">
    <source>
        <dbReference type="ARBA" id="ARBA00023082"/>
    </source>
</evidence>
<gene>
    <name evidence="8" type="ORF">SAMN05216276_1007155</name>
</gene>
<dbReference type="Pfam" id="PF20239">
    <property type="entry name" value="DUF6596"/>
    <property type="match status" value="1"/>
</dbReference>
<evidence type="ECO:0000256" key="4">
    <source>
        <dbReference type="ARBA" id="ARBA00023163"/>
    </source>
</evidence>
<dbReference type="Gene3D" id="1.10.1740.10">
    <property type="match status" value="1"/>
</dbReference>
<dbReference type="InterPro" id="IPR007627">
    <property type="entry name" value="RNA_pol_sigma70_r2"/>
</dbReference>
<evidence type="ECO:0000313" key="9">
    <source>
        <dbReference type="Proteomes" id="UP000198282"/>
    </source>
</evidence>
<accession>A0A239DJD2</accession>
<evidence type="ECO:0000259" key="7">
    <source>
        <dbReference type="Pfam" id="PF20239"/>
    </source>
</evidence>
<feature type="domain" description="RNA polymerase sigma-70 region 2" evidence="5">
    <location>
        <begin position="13"/>
        <end position="78"/>
    </location>
</feature>
<keyword evidence="2" id="KW-0805">Transcription regulation</keyword>
<dbReference type="SUPFAM" id="SSF88946">
    <property type="entry name" value="Sigma2 domain of RNA polymerase sigma factors"/>
    <property type="match status" value="1"/>
</dbReference>
<dbReference type="InterPro" id="IPR036388">
    <property type="entry name" value="WH-like_DNA-bd_sf"/>
</dbReference>
<dbReference type="PANTHER" id="PTHR47756:SF2">
    <property type="entry name" value="BLL6612 PROTEIN"/>
    <property type="match status" value="1"/>
</dbReference>
<dbReference type="Proteomes" id="UP000198282">
    <property type="component" value="Unassembled WGS sequence"/>
</dbReference>
<evidence type="ECO:0000256" key="2">
    <source>
        <dbReference type="ARBA" id="ARBA00023015"/>
    </source>
</evidence>
<keyword evidence="4" id="KW-0804">Transcription</keyword>
<dbReference type="OrthoDB" id="9780299at2"/>
<dbReference type="SUPFAM" id="SSF88659">
    <property type="entry name" value="Sigma3 and sigma4 domains of RNA polymerase sigma factors"/>
    <property type="match status" value="1"/>
</dbReference>
<name>A0A239DJD2_9ACTN</name>
<dbReference type="Gene3D" id="1.25.40.10">
    <property type="entry name" value="Tetratricopeptide repeat domain"/>
    <property type="match status" value="1"/>
</dbReference>
<evidence type="ECO:0000313" key="8">
    <source>
        <dbReference type="EMBL" id="SNS32111.1"/>
    </source>
</evidence>
<reference evidence="8 9" key="1">
    <citation type="submission" date="2017-06" db="EMBL/GenBank/DDBJ databases">
        <authorList>
            <person name="Kim H.J."/>
            <person name="Triplett B.A."/>
        </authorList>
    </citation>
    <scope>NUCLEOTIDE SEQUENCE [LARGE SCALE GENOMIC DNA]</scope>
    <source>
        <strain evidence="8 9">CGMCC 4.2132</strain>
    </source>
</reference>
<keyword evidence="3" id="KW-0731">Sigma factor</keyword>
<dbReference type="EMBL" id="FZOD01000007">
    <property type="protein sequence ID" value="SNS32111.1"/>
    <property type="molecule type" value="Genomic_DNA"/>
</dbReference>
<dbReference type="InterPro" id="IPR013324">
    <property type="entry name" value="RNA_pol_sigma_r3/r4-like"/>
</dbReference>
<dbReference type="NCBIfam" id="TIGR02937">
    <property type="entry name" value="sigma70-ECF"/>
    <property type="match status" value="1"/>
</dbReference>
<dbReference type="InterPro" id="IPR011990">
    <property type="entry name" value="TPR-like_helical_dom_sf"/>
</dbReference>
<keyword evidence="9" id="KW-1185">Reference proteome</keyword>
<dbReference type="GO" id="GO:0003677">
    <property type="term" value="F:DNA binding"/>
    <property type="evidence" value="ECO:0007669"/>
    <property type="project" value="InterPro"/>
</dbReference>
<dbReference type="InterPro" id="IPR013325">
    <property type="entry name" value="RNA_pol_sigma_r2"/>
</dbReference>
<evidence type="ECO:0000256" key="1">
    <source>
        <dbReference type="ARBA" id="ARBA00010641"/>
    </source>
</evidence>
<dbReference type="RefSeq" id="WP_089206935.1">
    <property type="nucleotide sequence ID" value="NZ_FZOD01000007.1"/>
</dbReference>
<dbReference type="GO" id="GO:0016987">
    <property type="term" value="F:sigma factor activity"/>
    <property type="evidence" value="ECO:0007669"/>
    <property type="project" value="UniProtKB-KW"/>
</dbReference>
<dbReference type="PANTHER" id="PTHR47756">
    <property type="entry name" value="BLL6612 PROTEIN-RELATED"/>
    <property type="match status" value="1"/>
</dbReference>
<evidence type="ECO:0000259" key="6">
    <source>
        <dbReference type="Pfam" id="PF08281"/>
    </source>
</evidence>
<comment type="similarity">
    <text evidence="1">Belongs to the sigma-70 factor family. ECF subfamily.</text>
</comment>
<evidence type="ECO:0000259" key="5">
    <source>
        <dbReference type="Pfam" id="PF04542"/>
    </source>
</evidence>
<proteinExistence type="inferred from homology"/>
<dbReference type="Pfam" id="PF08281">
    <property type="entry name" value="Sigma70_r4_2"/>
    <property type="match status" value="1"/>
</dbReference>
<dbReference type="GO" id="GO:0006352">
    <property type="term" value="P:DNA-templated transcription initiation"/>
    <property type="evidence" value="ECO:0007669"/>
    <property type="project" value="InterPro"/>
</dbReference>
<organism evidence="8 9">
    <name type="scientific">Streptosporangium subroseum</name>
    <dbReference type="NCBI Taxonomy" id="106412"/>
    <lineage>
        <taxon>Bacteria</taxon>
        <taxon>Bacillati</taxon>
        <taxon>Actinomycetota</taxon>
        <taxon>Actinomycetes</taxon>
        <taxon>Streptosporangiales</taxon>
        <taxon>Streptosporangiaceae</taxon>
        <taxon>Streptosporangium</taxon>
    </lineage>
</organism>
<dbReference type="InterPro" id="IPR014284">
    <property type="entry name" value="RNA_pol_sigma-70_dom"/>
</dbReference>
<dbReference type="AlphaFoldDB" id="A0A239DJD2"/>